<dbReference type="Gene3D" id="3.90.1340.10">
    <property type="entry name" value="Phage tail collar domain"/>
    <property type="match status" value="1"/>
</dbReference>
<dbReference type="Pfam" id="PF07484">
    <property type="entry name" value="Collar"/>
    <property type="match status" value="1"/>
</dbReference>
<reference evidence="2 3" key="1">
    <citation type="submission" date="2020-03" db="EMBL/GenBank/DDBJ databases">
        <title>Draft genome sequence of environmentally isolated cultures.</title>
        <authorList>
            <person name="Wilson H.S."/>
            <person name="De Leon M.E."/>
        </authorList>
    </citation>
    <scope>NUCLEOTIDE SEQUENCE [LARGE SCALE GENOMIC DNA]</scope>
    <source>
        <strain evidence="2 3">HSC-31F16</strain>
    </source>
</reference>
<dbReference type="SUPFAM" id="SSF88874">
    <property type="entry name" value="Receptor-binding domain of short tail fibre protein gp12"/>
    <property type="match status" value="1"/>
</dbReference>
<dbReference type="RefSeq" id="WP_166453704.1">
    <property type="nucleotide sequence ID" value="NZ_JAAOMA010000047.1"/>
</dbReference>
<evidence type="ECO:0000259" key="1">
    <source>
        <dbReference type="Pfam" id="PF07484"/>
    </source>
</evidence>
<accession>A0ABX0LGE1</accession>
<dbReference type="InterPro" id="IPR011083">
    <property type="entry name" value="Phage_tail_collar_dom"/>
</dbReference>
<feature type="domain" description="Phage tail collar" evidence="1">
    <location>
        <begin position="78"/>
        <end position="135"/>
    </location>
</feature>
<comment type="caution">
    <text evidence="2">The sequence shown here is derived from an EMBL/GenBank/DDBJ whole genome shotgun (WGS) entry which is preliminary data.</text>
</comment>
<dbReference type="EMBL" id="JAAOMA010000047">
    <property type="protein sequence ID" value="NHR07998.1"/>
    <property type="molecule type" value="Genomic_DNA"/>
</dbReference>
<sequence>MKRIDTPHSVPDLNGPGKPGFVDLNVATGVQGTEVSAAWLNMLQEELAGAVEAAGLALNGADSGQLRQAIQLLTVPAGTVQFFAMQVAPRGWLRANGAAVSRTTYPALFAAIGTTFGVGDGVSTFNLPDLSGQFVRGWTGAGALDPGRAFGSVQNDLVKLTDIWTAYWQGAAAPPIGNSFPVVSNQSSASNASYQNAPASPNAETRPKNIALLACVKV</sequence>
<name>A0ABX0LGE1_9NEIS</name>
<keyword evidence="3" id="KW-1185">Reference proteome</keyword>
<proteinExistence type="predicted"/>
<gene>
    <name evidence="2" type="ORF">HA052_22675</name>
</gene>
<organism evidence="2 3">
    <name type="scientific">Chromobacterium fluminis</name>
    <dbReference type="NCBI Taxonomy" id="3044269"/>
    <lineage>
        <taxon>Bacteria</taxon>
        <taxon>Pseudomonadati</taxon>
        <taxon>Pseudomonadota</taxon>
        <taxon>Betaproteobacteria</taxon>
        <taxon>Neisseriales</taxon>
        <taxon>Chromobacteriaceae</taxon>
        <taxon>Chromobacterium</taxon>
    </lineage>
</organism>
<dbReference type="InterPro" id="IPR037053">
    <property type="entry name" value="Phage_tail_collar_dom_sf"/>
</dbReference>
<evidence type="ECO:0000313" key="3">
    <source>
        <dbReference type="Proteomes" id="UP001515641"/>
    </source>
</evidence>
<evidence type="ECO:0000313" key="2">
    <source>
        <dbReference type="EMBL" id="NHR07998.1"/>
    </source>
</evidence>
<protein>
    <submittedName>
        <fullName evidence="2">Phage tail protein</fullName>
    </submittedName>
</protein>
<dbReference type="Proteomes" id="UP001515641">
    <property type="component" value="Unassembled WGS sequence"/>
</dbReference>